<feature type="region of interest" description="Disordered" evidence="1">
    <location>
        <begin position="157"/>
        <end position="176"/>
    </location>
</feature>
<dbReference type="Proteomes" id="UP000198977">
    <property type="component" value="Unassembled WGS sequence"/>
</dbReference>
<accession>A0A1I2DU18</accession>
<protein>
    <submittedName>
        <fullName evidence="2">Uncharacterized protein</fullName>
    </submittedName>
</protein>
<keyword evidence="3" id="KW-1185">Reference proteome</keyword>
<dbReference type="OrthoDB" id="7355897at2"/>
<feature type="compositionally biased region" description="Basic and acidic residues" evidence="1">
    <location>
        <begin position="162"/>
        <end position="176"/>
    </location>
</feature>
<dbReference type="InterPro" id="IPR045442">
    <property type="entry name" value="DUF6505"/>
</dbReference>
<evidence type="ECO:0000313" key="3">
    <source>
        <dbReference type="Proteomes" id="UP000198977"/>
    </source>
</evidence>
<dbReference type="EMBL" id="FOMW01000011">
    <property type="protein sequence ID" value="SFE84172.1"/>
    <property type="molecule type" value="Genomic_DNA"/>
</dbReference>
<organism evidence="2 3">
    <name type="scientific">Sulfitobacter brevis</name>
    <dbReference type="NCBI Taxonomy" id="74348"/>
    <lineage>
        <taxon>Bacteria</taxon>
        <taxon>Pseudomonadati</taxon>
        <taxon>Pseudomonadota</taxon>
        <taxon>Alphaproteobacteria</taxon>
        <taxon>Rhodobacterales</taxon>
        <taxon>Roseobacteraceae</taxon>
        <taxon>Sulfitobacter</taxon>
    </lineage>
</organism>
<proteinExistence type="predicted"/>
<evidence type="ECO:0000256" key="1">
    <source>
        <dbReference type="SAM" id="MobiDB-lite"/>
    </source>
</evidence>
<dbReference type="Pfam" id="PF20115">
    <property type="entry name" value="DUF6505"/>
    <property type="match status" value="1"/>
</dbReference>
<reference evidence="2 3" key="1">
    <citation type="submission" date="2016-10" db="EMBL/GenBank/DDBJ databases">
        <authorList>
            <person name="de Groot N.N."/>
        </authorList>
    </citation>
    <scope>NUCLEOTIDE SEQUENCE [LARGE SCALE GENOMIC DNA]</scope>
    <source>
        <strain evidence="2 3">DSM 11443</strain>
    </source>
</reference>
<evidence type="ECO:0000313" key="2">
    <source>
        <dbReference type="EMBL" id="SFE84172.1"/>
    </source>
</evidence>
<dbReference type="RefSeq" id="WP_093924664.1">
    <property type="nucleotide sequence ID" value="NZ_FOMW01000011.1"/>
</dbReference>
<name>A0A1I2DU18_9RHOB</name>
<dbReference type="STRING" id="74348.SAMN04488523_1118"/>
<sequence>MKLARAIHFDESDTRVFHNPARTGEWCVSGGFEFSDWSQGDLVGKPRQAFANGWMGCETFGRVSFVAVTQIEPSEREWIITALAQHFVDIYGAPSVEAALPVATEEVDHMVSLCDDHDSNTLLTVSRELTEAGVRETYRAIEARAAELDQFAVHGSLDEEDNHGHGHSHDGHGHSH</sequence>
<gene>
    <name evidence="2" type="ORF">SAMN04488523_1118</name>
</gene>
<dbReference type="AlphaFoldDB" id="A0A1I2DU18"/>